<name>A0A1I0T6B1_9NOCA</name>
<dbReference type="SMART" id="SM00382">
    <property type="entry name" value="AAA"/>
    <property type="match status" value="1"/>
</dbReference>
<dbReference type="GeneID" id="85485225"/>
<dbReference type="OrthoDB" id="7875923at2"/>
<feature type="domain" description="ABC transporter" evidence="3">
    <location>
        <begin position="11"/>
        <end position="248"/>
    </location>
</feature>
<dbReference type="AlphaFoldDB" id="A0A1I0T6B1"/>
<dbReference type="SUPFAM" id="SSF52540">
    <property type="entry name" value="P-loop containing nucleoside triphosphate hydrolases"/>
    <property type="match status" value="1"/>
</dbReference>
<protein>
    <submittedName>
        <fullName evidence="4">Monosaccharide ABC transporter ATP-binding protein, CUT2 family</fullName>
    </submittedName>
</protein>
<sequence length="264" mass="27608">MADTAQAPPVLELREINKSFGPVHVLHDVDLTVRAGEVTALVGDNGAGKSTLVKCIAGIHGTDSGEVRFGGEPVSVSSPKDAAALGIEVVYQDLALCDNLDIVQNMFLGRERTAKGLLDEASMEQAARDTLASLSVRTVKSVRTPVAALSGGQRQTVAIAKSVLWESKVVLLDEPTAALGVAQTRQVLDLVRRLADSGVGVLLISHNMNDVVEVSDSVAALFLGRMAAQVRTADVKVPQIVELITTGRSGDIGLPSAEAKAVTI</sequence>
<dbReference type="GO" id="GO:0005524">
    <property type="term" value="F:ATP binding"/>
    <property type="evidence" value="ECO:0007669"/>
    <property type="project" value="UniProtKB-KW"/>
</dbReference>
<evidence type="ECO:0000313" key="5">
    <source>
        <dbReference type="Proteomes" id="UP000182054"/>
    </source>
</evidence>
<dbReference type="PANTHER" id="PTHR43790:SF8">
    <property type="entry name" value="SUGAR ABC TRANSPORTER ATP-BINDING PROTEIN"/>
    <property type="match status" value="1"/>
</dbReference>
<dbReference type="CDD" id="cd03216">
    <property type="entry name" value="ABC_Carb_Monos_I"/>
    <property type="match status" value="1"/>
</dbReference>
<evidence type="ECO:0000259" key="3">
    <source>
        <dbReference type="PROSITE" id="PS50893"/>
    </source>
</evidence>
<reference evidence="4 5" key="1">
    <citation type="submission" date="2016-10" db="EMBL/GenBank/DDBJ databases">
        <authorList>
            <person name="de Groot N.N."/>
        </authorList>
    </citation>
    <scope>NUCLEOTIDE SEQUENCE [LARGE SCALE GENOMIC DNA]</scope>
    <source>
        <strain evidence="4 5">DSM 44908</strain>
    </source>
</reference>
<gene>
    <name evidence="4" type="ORF">SAMN05444374_10467</name>
</gene>
<dbReference type="GO" id="GO:0016887">
    <property type="term" value="F:ATP hydrolysis activity"/>
    <property type="evidence" value="ECO:0007669"/>
    <property type="project" value="InterPro"/>
</dbReference>
<keyword evidence="1" id="KW-0547">Nucleotide-binding</keyword>
<dbReference type="Proteomes" id="UP000182054">
    <property type="component" value="Unassembled WGS sequence"/>
</dbReference>
<dbReference type="InterPro" id="IPR003439">
    <property type="entry name" value="ABC_transporter-like_ATP-bd"/>
</dbReference>
<keyword evidence="2 4" id="KW-0067">ATP-binding</keyword>
<dbReference type="RefSeq" id="WP_068360436.1">
    <property type="nucleotide sequence ID" value="NZ_CP135915.1"/>
</dbReference>
<dbReference type="InterPro" id="IPR003593">
    <property type="entry name" value="AAA+_ATPase"/>
</dbReference>
<evidence type="ECO:0000313" key="4">
    <source>
        <dbReference type="EMBL" id="SFA46576.1"/>
    </source>
</evidence>
<dbReference type="Pfam" id="PF00005">
    <property type="entry name" value="ABC_tran"/>
    <property type="match status" value="1"/>
</dbReference>
<organism evidence="4 5">
    <name type="scientific">Rhodococcoides kroppenstedtii</name>
    <dbReference type="NCBI Taxonomy" id="293050"/>
    <lineage>
        <taxon>Bacteria</taxon>
        <taxon>Bacillati</taxon>
        <taxon>Actinomycetota</taxon>
        <taxon>Actinomycetes</taxon>
        <taxon>Mycobacteriales</taxon>
        <taxon>Nocardiaceae</taxon>
        <taxon>Rhodococcoides</taxon>
    </lineage>
</organism>
<dbReference type="PANTHER" id="PTHR43790">
    <property type="entry name" value="CARBOHYDRATE TRANSPORT ATP-BINDING PROTEIN MG119-RELATED"/>
    <property type="match status" value="1"/>
</dbReference>
<evidence type="ECO:0000256" key="2">
    <source>
        <dbReference type="ARBA" id="ARBA00022840"/>
    </source>
</evidence>
<dbReference type="PROSITE" id="PS50893">
    <property type="entry name" value="ABC_TRANSPORTER_2"/>
    <property type="match status" value="1"/>
</dbReference>
<dbReference type="Gene3D" id="3.40.50.300">
    <property type="entry name" value="P-loop containing nucleotide triphosphate hydrolases"/>
    <property type="match status" value="1"/>
</dbReference>
<dbReference type="InterPro" id="IPR027417">
    <property type="entry name" value="P-loop_NTPase"/>
</dbReference>
<dbReference type="InterPro" id="IPR050107">
    <property type="entry name" value="ABC_carbohydrate_import_ATPase"/>
</dbReference>
<dbReference type="EMBL" id="FOJN01000004">
    <property type="protein sequence ID" value="SFA46576.1"/>
    <property type="molecule type" value="Genomic_DNA"/>
</dbReference>
<proteinExistence type="predicted"/>
<evidence type="ECO:0000256" key="1">
    <source>
        <dbReference type="ARBA" id="ARBA00022741"/>
    </source>
</evidence>
<accession>A0A1I0T6B1</accession>